<feature type="transmembrane region" description="Helical" evidence="2">
    <location>
        <begin position="66"/>
        <end position="86"/>
    </location>
</feature>
<feature type="domain" description="EamA" evidence="3">
    <location>
        <begin position="151"/>
        <end position="280"/>
    </location>
</feature>
<dbReference type="OrthoDB" id="9814238at2"/>
<organism evidence="4 5">
    <name type="scientific">Halobacteroides halobius (strain ATCC 35273 / DSM 5150 / MD-1)</name>
    <dbReference type="NCBI Taxonomy" id="748449"/>
    <lineage>
        <taxon>Bacteria</taxon>
        <taxon>Bacillati</taxon>
        <taxon>Bacillota</taxon>
        <taxon>Clostridia</taxon>
        <taxon>Halanaerobiales</taxon>
        <taxon>Halobacteroidaceae</taxon>
        <taxon>Halobacteroides</taxon>
    </lineage>
</organism>
<dbReference type="InterPro" id="IPR037185">
    <property type="entry name" value="EmrE-like"/>
</dbReference>
<feature type="transmembrane region" description="Helical" evidence="2">
    <location>
        <begin position="34"/>
        <end position="54"/>
    </location>
</feature>
<feature type="transmembrane region" description="Helical" evidence="2">
    <location>
        <begin position="206"/>
        <end position="226"/>
    </location>
</feature>
<dbReference type="eggNOG" id="COG0697">
    <property type="taxonomic scope" value="Bacteria"/>
</dbReference>
<dbReference type="SUPFAM" id="SSF103481">
    <property type="entry name" value="Multidrug resistance efflux transporter EmrE"/>
    <property type="match status" value="2"/>
</dbReference>
<dbReference type="InterPro" id="IPR000620">
    <property type="entry name" value="EamA_dom"/>
</dbReference>
<dbReference type="KEGG" id="hhl:Halha_0318"/>
<protein>
    <submittedName>
        <fullName evidence="4">Putative permease</fullName>
    </submittedName>
</protein>
<dbReference type="STRING" id="748449.Halha_0318"/>
<dbReference type="HOGENOM" id="CLU_033863_15_1_9"/>
<reference evidence="5" key="1">
    <citation type="submission" date="2012-02" db="EMBL/GenBank/DDBJ databases">
        <title>The complete genome of Halobacteroides halobius DSM 5150.</title>
        <authorList>
            <person name="Lucas S."/>
            <person name="Copeland A."/>
            <person name="Lapidus A."/>
            <person name="Glavina del Rio T."/>
            <person name="Dalin E."/>
            <person name="Tice H."/>
            <person name="Bruce D."/>
            <person name="Goodwin L."/>
            <person name="Pitluck S."/>
            <person name="Peters L."/>
            <person name="Mikhailova N."/>
            <person name="Gu W."/>
            <person name="Kyrpides N."/>
            <person name="Mavromatis K."/>
            <person name="Ivanova N."/>
            <person name="Brettin T."/>
            <person name="Detter J.C."/>
            <person name="Han C."/>
            <person name="Larimer F."/>
            <person name="Land M."/>
            <person name="Hauser L."/>
            <person name="Markowitz V."/>
            <person name="Cheng J.-F."/>
            <person name="Hugenholtz P."/>
            <person name="Woyke T."/>
            <person name="Wu D."/>
            <person name="Tindall B."/>
            <person name="Pomrenke H."/>
            <person name="Brambilla E."/>
            <person name="Klenk H.-P."/>
            <person name="Eisen J.A."/>
        </authorList>
    </citation>
    <scope>NUCLEOTIDE SEQUENCE [LARGE SCALE GENOMIC DNA]</scope>
    <source>
        <strain evidence="5">ATCC 35273 / DSM 5150 / MD-1</strain>
    </source>
</reference>
<feature type="transmembrane region" description="Helical" evidence="2">
    <location>
        <begin position="238"/>
        <end position="257"/>
    </location>
</feature>
<feature type="domain" description="EamA" evidence="3">
    <location>
        <begin position="6"/>
        <end position="138"/>
    </location>
</feature>
<dbReference type="EMBL" id="CP003359">
    <property type="protein sequence ID" value="AGB40327.1"/>
    <property type="molecule type" value="Genomic_DNA"/>
</dbReference>
<evidence type="ECO:0000313" key="5">
    <source>
        <dbReference type="Proteomes" id="UP000010880"/>
    </source>
</evidence>
<dbReference type="RefSeq" id="WP_015326053.1">
    <property type="nucleotide sequence ID" value="NC_019978.1"/>
</dbReference>
<accession>L0K500</accession>
<feature type="transmembrane region" description="Helical" evidence="2">
    <location>
        <begin position="263"/>
        <end position="280"/>
    </location>
</feature>
<keyword evidence="5" id="KW-1185">Reference proteome</keyword>
<evidence type="ECO:0000256" key="1">
    <source>
        <dbReference type="ARBA" id="ARBA00007362"/>
    </source>
</evidence>
<evidence type="ECO:0000256" key="2">
    <source>
        <dbReference type="SAM" id="Phobius"/>
    </source>
</evidence>
<dbReference type="PANTHER" id="PTHR22911">
    <property type="entry name" value="ACYL-MALONYL CONDENSING ENZYME-RELATED"/>
    <property type="match status" value="1"/>
</dbReference>
<dbReference type="Proteomes" id="UP000010880">
    <property type="component" value="Chromosome"/>
</dbReference>
<feature type="transmembrane region" description="Helical" evidence="2">
    <location>
        <begin position="98"/>
        <end position="115"/>
    </location>
</feature>
<gene>
    <name evidence="4" type="ordered locus">Halha_0318</name>
</gene>
<feature type="transmembrane region" description="Helical" evidence="2">
    <location>
        <begin position="153"/>
        <end position="173"/>
    </location>
</feature>
<evidence type="ECO:0000313" key="4">
    <source>
        <dbReference type="EMBL" id="AGB40327.1"/>
    </source>
</evidence>
<dbReference type="PANTHER" id="PTHR22911:SF102">
    <property type="entry name" value="MEMBRANE PROTEIN"/>
    <property type="match status" value="1"/>
</dbReference>
<dbReference type="GO" id="GO:0016020">
    <property type="term" value="C:membrane"/>
    <property type="evidence" value="ECO:0007669"/>
    <property type="project" value="InterPro"/>
</dbReference>
<name>L0K500_HALHC</name>
<feature type="transmembrane region" description="Helical" evidence="2">
    <location>
        <begin position="7"/>
        <end position="28"/>
    </location>
</feature>
<comment type="similarity">
    <text evidence="1">Belongs to the EamA transporter family.</text>
</comment>
<keyword evidence="2" id="KW-0812">Transmembrane</keyword>
<evidence type="ECO:0000259" key="3">
    <source>
        <dbReference type="Pfam" id="PF00892"/>
    </source>
</evidence>
<feature type="transmembrane region" description="Helical" evidence="2">
    <location>
        <begin position="180"/>
        <end position="200"/>
    </location>
</feature>
<keyword evidence="2" id="KW-0472">Membrane</keyword>
<feature type="transmembrane region" description="Helical" evidence="2">
    <location>
        <begin position="122"/>
        <end position="141"/>
    </location>
</feature>
<keyword evidence="2" id="KW-1133">Transmembrane helix</keyword>
<sequence>MFKEKSGYLFIILAMLIWGSIGIIVRLIPYSAELIVFYRVFFAFLFLLSVAVINKKSFKLEKLKENKLLLLGSGVALALNWIFFFQAVKATTIANATLIYYTAPMIATLLSSLWLKETLTKQGIIALVLSFIGAVIIFSKGDISLKLSGWQGISYGLIAAFFYALFTVFNKFIIDLSSYLLTLIQTGIAILMLAPFVLDYQQPEGSYWILLILLGVVHTALALILYLKGLSLSKVQDVGVLSYLDPLSAILLAFIFLKEIPTVTTLLGGGLILVSSYLVISN</sequence>
<dbReference type="Pfam" id="PF00892">
    <property type="entry name" value="EamA"/>
    <property type="match status" value="2"/>
</dbReference>
<dbReference type="AlphaFoldDB" id="L0K500"/>
<proteinExistence type="inferred from homology"/>